<evidence type="ECO:0000256" key="11">
    <source>
        <dbReference type="SAM" id="SignalP"/>
    </source>
</evidence>
<organism evidence="13 14">
    <name type="scientific">Mytilus coruscus</name>
    <name type="common">Sea mussel</name>
    <dbReference type="NCBI Taxonomy" id="42192"/>
    <lineage>
        <taxon>Eukaryota</taxon>
        <taxon>Metazoa</taxon>
        <taxon>Spiralia</taxon>
        <taxon>Lophotrochozoa</taxon>
        <taxon>Mollusca</taxon>
        <taxon>Bivalvia</taxon>
        <taxon>Autobranchia</taxon>
        <taxon>Pteriomorphia</taxon>
        <taxon>Mytilida</taxon>
        <taxon>Mytiloidea</taxon>
        <taxon>Mytilidae</taxon>
        <taxon>Mytilinae</taxon>
        <taxon>Mytilus</taxon>
    </lineage>
</organism>
<dbReference type="GO" id="GO:0004222">
    <property type="term" value="F:metalloendopeptidase activity"/>
    <property type="evidence" value="ECO:0007669"/>
    <property type="project" value="InterPro"/>
</dbReference>
<dbReference type="Gene3D" id="3.40.390.10">
    <property type="entry name" value="Collagenase (Catalytic Domain)"/>
    <property type="match status" value="1"/>
</dbReference>
<protein>
    <recommendedName>
        <fullName evidence="12">Peptidase M12B domain-containing protein</fullName>
    </recommendedName>
</protein>
<evidence type="ECO:0000256" key="8">
    <source>
        <dbReference type="PROSITE-ProRule" id="PRU00276"/>
    </source>
</evidence>
<dbReference type="Pfam" id="PF01421">
    <property type="entry name" value="Reprolysin"/>
    <property type="match status" value="1"/>
</dbReference>
<dbReference type="EMBL" id="CACVKT020001431">
    <property type="protein sequence ID" value="CAC5368028.1"/>
    <property type="molecule type" value="Genomic_DNA"/>
</dbReference>
<evidence type="ECO:0000313" key="13">
    <source>
        <dbReference type="EMBL" id="CAC5368028.1"/>
    </source>
</evidence>
<feature type="active site" evidence="8">
    <location>
        <position position="372"/>
    </location>
</feature>
<dbReference type="GO" id="GO:0006508">
    <property type="term" value="P:proteolysis"/>
    <property type="evidence" value="ECO:0007669"/>
    <property type="project" value="UniProtKB-KW"/>
</dbReference>
<evidence type="ECO:0000256" key="7">
    <source>
        <dbReference type="ARBA" id="ARBA00023180"/>
    </source>
</evidence>
<evidence type="ECO:0000256" key="3">
    <source>
        <dbReference type="ARBA" id="ARBA00022801"/>
    </source>
</evidence>
<feature type="binding site" evidence="8">
    <location>
        <position position="375"/>
    </location>
    <ligand>
        <name>Zn(2+)</name>
        <dbReference type="ChEBI" id="CHEBI:29105"/>
        <note>catalytic</note>
    </ligand>
</feature>
<keyword evidence="5" id="KW-0482">Metalloprotease</keyword>
<dbReference type="SUPFAM" id="SSF55486">
    <property type="entry name" value="Metalloproteases ('zincins'), catalytic domain"/>
    <property type="match status" value="1"/>
</dbReference>
<keyword evidence="2 8" id="KW-0479">Metal-binding</keyword>
<dbReference type="Proteomes" id="UP000507470">
    <property type="component" value="Unassembled WGS sequence"/>
</dbReference>
<comment type="caution">
    <text evidence="8">Lacks conserved residue(s) required for the propagation of feature annotation.</text>
</comment>
<feature type="transmembrane region" description="Helical" evidence="10">
    <location>
        <begin position="643"/>
        <end position="670"/>
    </location>
</feature>
<dbReference type="Gene3D" id="3.40.1620.60">
    <property type="match status" value="1"/>
</dbReference>
<evidence type="ECO:0000256" key="9">
    <source>
        <dbReference type="SAM" id="MobiDB-lite"/>
    </source>
</evidence>
<keyword evidence="11" id="KW-0732">Signal</keyword>
<feature type="region of interest" description="Disordered" evidence="9">
    <location>
        <begin position="679"/>
        <end position="699"/>
    </location>
</feature>
<evidence type="ECO:0000256" key="2">
    <source>
        <dbReference type="ARBA" id="ARBA00022723"/>
    </source>
</evidence>
<feature type="signal peptide" evidence="11">
    <location>
        <begin position="1"/>
        <end position="19"/>
    </location>
</feature>
<keyword evidence="3" id="KW-0378">Hydrolase</keyword>
<keyword evidence="10" id="KW-0472">Membrane</keyword>
<evidence type="ECO:0000259" key="12">
    <source>
        <dbReference type="PROSITE" id="PS50215"/>
    </source>
</evidence>
<sequence length="732" mass="81521">MNTTQRHLLLLLFVWNTSGIFTLSNILSHFEETVGDEILVRVRASERNKRSASGTFHPDRFDLRLAPSGKEVHLSLRKNDRLTTDVPTLSLRDRIMRNEIFEETEEQVFYQEIENGGSFLVHFNKDSTETMYGIFQSGGSEFILQSNDTDKTTSHRNGFRKFQIKKAESIGVNDETLYLDKKLKSSIERHELSGTRRHKRASGTYSIELLIVVDYAIYQRWYGKSTGSTVNERDQNAVASIRQYYAFVINGMDAMYKNLQTSSFTINILFSGIIIAKTASDAPWTETIKITNVTPNQVPASAMLNSFSSWVKSQSSIPGHDHAMLFTGYEMIKDGSASISGFAFTGALCQANSQSIIEDKFNFVILTVASHELGHSLSAQHDGTNNFCRATDSFIMTATSTPQSNSITASNPWKFSTCSTSYFNTYIDYLTTNNLQCMTTLHPDYNFNALYPERNFLPGQIYDADKQCEQMVGPGSVMCRQQYSGDYTSICSVLWCSTLNSQCRSYVAGDGTLCGNKKWCKTGVCTSSANAPSGSDTCLYGDQVGAIFGNGWTCQVMFVQGPHNCAQTQVQSSCCATCNPTTAAPTTTKATTTKATTTKATTKAQSTQKATTRITASPATVYRFSTTRQPGVTVITEKEEKDYLFVIIAFGAGASILILIIIITTTCCCCRKSDTTQTQKQKPIPKRQKSNVRQKQPKTGYDNRAMIYDNVVRQSVPKVQHAQRHYSYLQHV</sequence>
<dbReference type="InterPro" id="IPR024079">
    <property type="entry name" value="MetalloPept_cat_dom_sf"/>
</dbReference>
<feature type="binding site" evidence="8">
    <location>
        <position position="371"/>
    </location>
    <ligand>
        <name>Zn(2+)</name>
        <dbReference type="ChEBI" id="CHEBI:29105"/>
        <note>catalytic</note>
    </ligand>
</feature>
<feature type="chain" id="PRO_5027113270" description="Peptidase M12B domain-containing protein" evidence="11">
    <location>
        <begin position="20"/>
        <end position="732"/>
    </location>
</feature>
<keyword evidence="10" id="KW-0812">Transmembrane</keyword>
<feature type="domain" description="Peptidase M12B" evidence="12">
    <location>
        <begin position="205"/>
        <end position="439"/>
    </location>
</feature>
<keyword evidence="14" id="KW-1185">Reference proteome</keyword>
<evidence type="ECO:0000256" key="6">
    <source>
        <dbReference type="ARBA" id="ARBA00023157"/>
    </source>
</evidence>
<dbReference type="InterPro" id="IPR041645">
    <property type="entry name" value="ADAMTS_CR_2"/>
</dbReference>
<evidence type="ECO:0000313" key="14">
    <source>
        <dbReference type="Proteomes" id="UP000507470"/>
    </source>
</evidence>
<accession>A0A6J8AIW6</accession>
<keyword evidence="6" id="KW-1015">Disulfide bond</keyword>
<dbReference type="AlphaFoldDB" id="A0A6J8AIW6"/>
<keyword evidence="10" id="KW-1133">Transmembrane helix</keyword>
<gene>
    <name evidence="13" type="ORF">MCOR_7724</name>
</gene>
<feature type="binding site" evidence="8">
    <location>
        <position position="381"/>
    </location>
    <ligand>
        <name>Zn(2+)</name>
        <dbReference type="ChEBI" id="CHEBI:29105"/>
        <note>catalytic</note>
    </ligand>
</feature>
<evidence type="ECO:0000256" key="10">
    <source>
        <dbReference type="SAM" id="Phobius"/>
    </source>
</evidence>
<keyword evidence="7" id="KW-0325">Glycoprotein</keyword>
<reference evidence="13 14" key="1">
    <citation type="submission" date="2020-06" db="EMBL/GenBank/DDBJ databases">
        <authorList>
            <person name="Li R."/>
            <person name="Bekaert M."/>
        </authorList>
    </citation>
    <scope>NUCLEOTIDE SEQUENCE [LARGE SCALE GENOMIC DNA]</scope>
    <source>
        <strain evidence="14">wild</strain>
    </source>
</reference>
<dbReference type="Pfam" id="PF17771">
    <property type="entry name" value="ADAMTS_CR_2"/>
    <property type="match status" value="1"/>
</dbReference>
<proteinExistence type="predicted"/>
<dbReference type="InterPro" id="IPR001590">
    <property type="entry name" value="Peptidase_M12B"/>
</dbReference>
<keyword evidence="4 8" id="KW-0862">Zinc</keyword>
<dbReference type="OrthoDB" id="6288176at2759"/>
<dbReference type="GO" id="GO:0046872">
    <property type="term" value="F:metal ion binding"/>
    <property type="evidence" value="ECO:0007669"/>
    <property type="project" value="UniProtKB-KW"/>
</dbReference>
<feature type="compositionally biased region" description="Basic residues" evidence="9">
    <location>
        <begin position="683"/>
        <end position="696"/>
    </location>
</feature>
<evidence type="ECO:0000256" key="5">
    <source>
        <dbReference type="ARBA" id="ARBA00023049"/>
    </source>
</evidence>
<keyword evidence="1" id="KW-0645">Protease</keyword>
<name>A0A6J8AIW6_MYTCO</name>
<evidence type="ECO:0000256" key="4">
    <source>
        <dbReference type="ARBA" id="ARBA00022833"/>
    </source>
</evidence>
<dbReference type="PROSITE" id="PS50215">
    <property type="entry name" value="ADAM_MEPRO"/>
    <property type="match status" value="1"/>
</dbReference>
<evidence type="ECO:0000256" key="1">
    <source>
        <dbReference type="ARBA" id="ARBA00022670"/>
    </source>
</evidence>